<name>A0AB33BX47_MICA7</name>
<evidence type="ECO:0000313" key="2">
    <source>
        <dbReference type="Proteomes" id="UP000192439"/>
    </source>
</evidence>
<organism evidence="1 2">
    <name type="scientific">Microcystis aeruginosa PCC 7806SL</name>
    <dbReference type="NCBI Taxonomy" id="1903187"/>
    <lineage>
        <taxon>Bacteria</taxon>
        <taxon>Bacillati</taxon>
        <taxon>Cyanobacteriota</taxon>
        <taxon>Cyanophyceae</taxon>
        <taxon>Oscillatoriophycideae</taxon>
        <taxon>Chroococcales</taxon>
        <taxon>Microcystaceae</taxon>
        <taxon>Microcystis</taxon>
    </lineage>
</organism>
<accession>A0AB33BX47</accession>
<dbReference type="EMBL" id="CP020771">
    <property type="protein sequence ID" value="ARI82863.1"/>
    <property type="molecule type" value="Genomic_DNA"/>
</dbReference>
<protein>
    <submittedName>
        <fullName evidence="1">Uncharacterized protein</fullName>
    </submittedName>
</protein>
<gene>
    <name evidence="1" type="ORF">BH695_3584</name>
</gene>
<dbReference type="Proteomes" id="UP000192439">
    <property type="component" value="Chromosome"/>
</dbReference>
<dbReference type="AlphaFoldDB" id="A0AB33BX47"/>
<reference evidence="1 2" key="1">
    <citation type="journal article" date="2018" name="Harmful Algae">
        <title>The highly heterogeneous methylated genomes and diverse restriction-modification systems of bloom-forming Microcystis.</title>
        <authorList>
            <person name="Zhao L."/>
            <person name="Song Y."/>
            <person name="Li L."/>
            <person name="Gan N."/>
            <person name="Brand J.J."/>
            <person name="Song L."/>
        </authorList>
    </citation>
    <scope>NUCLEOTIDE SEQUENCE [LARGE SCALE GENOMIC DNA]</scope>
    <source>
        <strain evidence="1 2">PCC 7806SL</strain>
    </source>
</reference>
<proteinExistence type="predicted"/>
<keyword evidence="2" id="KW-1185">Reference proteome</keyword>
<evidence type="ECO:0000313" key="1">
    <source>
        <dbReference type="EMBL" id="ARI82863.1"/>
    </source>
</evidence>
<sequence length="37" mass="4194">MSHKPPNSHTRPIVQPAVKKKYFTLLLNLESISSFLA</sequence>